<reference evidence="1" key="1">
    <citation type="submission" date="2023-03" db="EMBL/GenBank/DDBJ databases">
        <title>Massive genome expansion in bonnet fungi (Mycena s.s.) driven by repeated elements and novel gene families across ecological guilds.</title>
        <authorList>
            <consortium name="Lawrence Berkeley National Laboratory"/>
            <person name="Harder C.B."/>
            <person name="Miyauchi S."/>
            <person name="Viragh M."/>
            <person name="Kuo A."/>
            <person name="Thoen E."/>
            <person name="Andreopoulos B."/>
            <person name="Lu D."/>
            <person name="Skrede I."/>
            <person name="Drula E."/>
            <person name="Henrissat B."/>
            <person name="Morin E."/>
            <person name="Kohler A."/>
            <person name="Barry K."/>
            <person name="LaButti K."/>
            <person name="Morin E."/>
            <person name="Salamov A."/>
            <person name="Lipzen A."/>
            <person name="Mereny Z."/>
            <person name="Hegedus B."/>
            <person name="Baldrian P."/>
            <person name="Stursova M."/>
            <person name="Weitz H."/>
            <person name="Taylor A."/>
            <person name="Grigoriev I.V."/>
            <person name="Nagy L.G."/>
            <person name="Martin F."/>
            <person name="Kauserud H."/>
        </authorList>
    </citation>
    <scope>NUCLEOTIDE SEQUENCE</scope>
    <source>
        <strain evidence="1">9144</strain>
    </source>
</reference>
<sequence length="81" mass="8323">TARHGKSAWYGTSSNLLMLVEPALVTRAAAGARGARGDGCPEDINNGYAPIHSASSAPSLTHLLHLDGVDVRGHRGGICSC</sequence>
<gene>
    <name evidence="1" type="ORF">GGX14DRAFT_423590</name>
</gene>
<protein>
    <submittedName>
        <fullName evidence="1">Uncharacterized protein</fullName>
    </submittedName>
</protein>
<evidence type="ECO:0000313" key="1">
    <source>
        <dbReference type="EMBL" id="KAJ7226053.1"/>
    </source>
</evidence>
<dbReference type="EMBL" id="JARJCW010000004">
    <property type="protein sequence ID" value="KAJ7226053.1"/>
    <property type="molecule type" value="Genomic_DNA"/>
</dbReference>
<accession>A0AAD7E3V7</accession>
<keyword evidence="2" id="KW-1185">Reference proteome</keyword>
<feature type="non-terminal residue" evidence="1">
    <location>
        <position position="81"/>
    </location>
</feature>
<name>A0AAD7E3V7_9AGAR</name>
<organism evidence="1 2">
    <name type="scientific">Mycena pura</name>
    <dbReference type="NCBI Taxonomy" id="153505"/>
    <lineage>
        <taxon>Eukaryota</taxon>
        <taxon>Fungi</taxon>
        <taxon>Dikarya</taxon>
        <taxon>Basidiomycota</taxon>
        <taxon>Agaricomycotina</taxon>
        <taxon>Agaricomycetes</taxon>
        <taxon>Agaricomycetidae</taxon>
        <taxon>Agaricales</taxon>
        <taxon>Marasmiineae</taxon>
        <taxon>Mycenaceae</taxon>
        <taxon>Mycena</taxon>
    </lineage>
</organism>
<dbReference type="Proteomes" id="UP001219525">
    <property type="component" value="Unassembled WGS sequence"/>
</dbReference>
<comment type="caution">
    <text evidence="1">The sequence shown here is derived from an EMBL/GenBank/DDBJ whole genome shotgun (WGS) entry which is preliminary data.</text>
</comment>
<proteinExistence type="predicted"/>
<feature type="non-terminal residue" evidence="1">
    <location>
        <position position="1"/>
    </location>
</feature>
<evidence type="ECO:0000313" key="2">
    <source>
        <dbReference type="Proteomes" id="UP001219525"/>
    </source>
</evidence>
<dbReference type="AlphaFoldDB" id="A0AAD7E3V7"/>